<dbReference type="Pfam" id="PF01590">
    <property type="entry name" value="GAF"/>
    <property type="match status" value="1"/>
</dbReference>
<dbReference type="InterPro" id="IPR003661">
    <property type="entry name" value="HisK_dim/P_dom"/>
</dbReference>
<dbReference type="InterPro" id="IPR000014">
    <property type="entry name" value="PAS"/>
</dbReference>
<dbReference type="Gene3D" id="3.30.450.20">
    <property type="entry name" value="PAS domain"/>
    <property type="match status" value="2"/>
</dbReference>
<evidence type="ECO:0000256" key="6">
    <source>
        <dbReference type="ARBA" id="ARBA00022679"/>
    </source>
</evidence>
<evidence type="ECO:0000256" key="11">
    <source>
        <dbReference type="ARBA" id="ARBA00022989"/>
    </source>
</evidence>
<dbReference type="PRINTS" id="PR00344">
    <property type="entry name" value="BCTRLSENSOR"/>
</dbReference>
<dbReference type="InterPro" id="IPR013655">
    <property type="entry name" value="PAS_fold_3"/>
</dbReference>
<dbReference type="InterPro" id="IPR003594">
    <property type="entry name" value="HATPase_dom"/>
</dbReference>
<evidence type="ECO:0000256" key="16">
    <source>
        <dbReference type="PROSITE-ProRule" id="PRU00110"/>
    </source>
</evidence>
<evidence type="ECO:0000256" key="17">
    <source>
        <dbReference type="PROSITE-ProRule" id="PRU00169"/>
    </source>
</evidence>
<dbReference type="PROSITE" id="PS50894">
    <property type="entry name" value="HPT"/>
    <property type="match status" value="1"/>
</dbReference>
<dbReference type="PANTHER" id="PTHR45339:SF1">
    <property type="entry name" value="HYBRID SIGNAL TRANSDUCTION HISTIDINE KINASE J"/>
    <property type="match status" value="1"/>
</dbReference>
<evidence type="ECO:0000256" key="2">
    <source>
        <dbReference type="ARBA" id="ARBA00004651"/>
    </source>
</evidence>
<dbReference type="Gene3D" id="1.10.287.130">
    <property type="match status" value="1"/>
</dbReference>
<evidence type="ECO:0000256" key="10">
    <source>
        <dbReference type="ARBA" id="ARBA00022840"/>
    </source>
</evidence>
<feature type="domain" description="PAC" evidence="23">
    <location>
        <begin position="399"/>
        <end position="454"/>
    </location>
</feature>
<dbReference type="FunFam" id="1.10.287.130:FF:000002">
    <property type="entry name" value="Two-component osmosensing histidine kinase"/>
    <property type="match status" value="1"/>
</dbReference>
<dbReference type="CDD" id="cd16922">
    <property type="entry name" value="HATPase_EvgS-ArcB-TorS-like"/>
    <property type="match status" value="1"/>
</dbReference>
<organism evidence="25 26">
    <name type="scientific">Natronoflexus pectinivorans</name>
    <dbReference type="NCBI Taxonomy" id="682526"/>
    <lineage>
        <taxon>Bacteria</taxon>
        <taxon>Pseudomonadati</taxon>
        <taxon>Bacteroidota</taxon>
        <taxon>Bacteroidia</taxon>
        <taxon>Marinilabiliales</taxon>
        <taxon>Marinilabiliaceae</taxon>
        <taxon>Natronoflexus</taxon>
    </lineage>
</organism>
<dbReference type="Gene3D" id="1.20.120.160">
    <property type="entry name" value="HPT domain"/>
    <property type="match status" value="1"/>
</dbReference>
<dbReference type="SMART" id="SM00388">
    <property type="entry name" value="HisKA"/>
    <property type="match status" value="1"/>
</dbReference>
<keyword evidence="18" id="KW-0175">Coiled coil</keyword>
<protein>
    <recommendedName>
        <fullName evidence="15">Sensory/regulatory protein RpfC</fullName>
        <ecNumber evidence="3">2.7.13.3</ecNumber>
    </recommendedName>
</protein>
<keyword evidence="7 19" id="KW-0812">Transmembrane</keyword>
<dbReference type="GO" id="GO:0005524">
    <property type="term" value="F:ATP binding"/>
    <property type="evidence" value="ECO:0007669"/>
    <property type="project" value="UniProtKB-KW"/>
</dbReference>
<feature type="domain" description="Response regulatory" evidence="21">
    <location>
        <begin position="1167"/>
        <end position="1287"/>
    </location>
</feature>
<keyword evidence="8" id="KW-0547">Nucleotide-binding</keyword>
<evidence type="ECO:0000313" key="25">
    <source>
        <dbReference type="EMBL" id="TCO09886.1"/>
    </source>
</evidence>
<accession>A0A4R2GPY4</accession>
<dbReference type="SUPFAM" id="SSF47226">
    <property type="entry name" value="Histidine-containing phosphotransfer domain, HPT domain"/>
    <property type="match status" value="1"/>
</dbReference>
<comment type="caution">
    <text evidence="25">The sequence shown here is derived from an EMBL/GenBank/DDBJ whole genome shotgun (WGS) entry which is preliminary data.</text>
</comment>
<dbReference type="InterPro" id="IPR036097">
    <property type="entry name" value="HisK_dim/P_sf"/>
</dbReference>
<dbReference type="NCBIfam" id="TIGR00229">
    <property type="entry name" value="sensory_box"/>
    <property type="match status" value="2"/>
</dbReference>
<sequence length="1423" mass="161296">MSFFTHKENNSSISKRVFRGYIVNLLLLVMVSGATVWGVQRLHEWIDSTEKVDKLLHQIYLARIEAKGFSLSSDTTHASQVDSLANEISNALYAAENSRLYSKSRSELENVNVWMEEFNQYWLMFIDLKQKRFDAEERMDRLFQQIFINAREPFPRLFRGTSQVSGADTHNDLLFQLLHLKELEKRIWNFPLEIVHRDSVDVIFLRIRRLLPPSDLVPPGTRAGESIRQLKTDLASYQSVINELVFAIHELHSAQGLMISSAEAIQNAGERANDQQNRAMERLSLYSLYALITIMALAIIVGFWMAYIFMRKVDKDEKNRAVKDQLLQENRKLLNDIINNSASLIYVKDLRGKYTLINQQMEEILGMEAHRIIGKTDDQIFPSEYALALQKNDQDVLRKGEPVQIEEFLPSSGKRRTFLSNKFPIQNHDGEITSLVCVSTDITPLRQALSDLELSRENYRNIVSNVPGVVYHCHNDARRTMLFISGGVEKLIGLGVDAFIAEGQSMMPFVDNEDVQKVRETIRSAVLRQRPYEIEYRIRDLFGHRKWVYEKGLPVYEKESTKVTLQGVIIDITAQKEAMTELMLRDKLLEGVSEAVKELIMTAEPEEALLKALRVMGQGAGVDRAFAFTNEKSPKTGKLILRHIVEWDRIILEPVSRNEFENVSYEEISTTWFYRLSEKKEVVVSQRNAEPGEMQFLKTMKSASAMLIPVFVHERFWGFIGFGLGTRNGDWNESHNTLFKAFAGTLGIVLARNEGAIELQKAKEAAEAATRAKSDFLARMSHEIRTPLNAIIGWTHLGLEKLNIPGHSDYLKRIQSSSRSLLGIINDILDFSKIEAGRLEMEKIDFDLEAVMQNLADIVMFRANEKGLDLVFDYAPNVPLSLVGDPLRIEQVLVNLVNNAIKFTDQGEVVVKVRVKRKDGDQVKLLFSVSDTGIGLKEEQKNHLFKAFSQADVSITRKYGGTGLGLAICKRLTSLMEGEIWVESEYGVGSVFSFTVSLGMQSTQKKEQMRNAFEGTGDTVLIADGNKASAKSLQQMLQDFGFSVKRCSSSRSLWQELERSEMGSPFGILFLDPEIFKTHSDIEIQKIVKSTGEFEHLVFLTTPFNENRYADFYVNNEKVTRLNKPANYSSLFDCFMDVLGGDVIGTNASAGKRKIYRELLKEKSPLKILVVDDTASNRMLAVELLDMANIKTEVVAGGPEALELASRFSSDCPYDLVLMDINMPGMDGYATTRRLKKMPGWEEVPVAAMTAEAFGDVESLCLQAGMTGMVAKPIDPEDLFRVIYGLVFGVHDLNDRQVMAEDSMERFDFPEIKGLKVHHGIRRMGGRSDLYKRLLKGFCHDYKNFGSSLDDLLGENDSDSIYRLLHSLKGIVGTMDATELYDLAIKTESAFKNQSDEFAKLADELKEQVKEMVTRLEHISELQ</sequence>
<dbReference type="SUPFAM" id="SSF55785">
    <property type="entry name" value="PYP-like sensor domain (PAS domain)"/>
    <property type="match status" value="2"/>
</dbReference>
<dbReference type="Gene3D" id="3.30.565.10">
    <property type="entry name" value="Histidine kinase-like ATPase, C-terminal domain"/>
    <property type="match status" value="1"/>
</dbReference>
<dbReference type="CDD" id="cd00082">
    <property type="entry name" value="HisKA"/>
    <property type="match status" value="1"/>
</dbReference>
<dbReference type="Pfam" id="PF08448">
    <property type="entry name" value="PAS_4"/>
    <property type="match status" value="1"/>
</dbReference>
<evidence type="ECO:0000256" key="19">
    <source>
        <dbReference type="SAM" id="Phobius"/>
    </source>
</evidence>
<evidence type="ECO:0000259" key="22">
    <source>
        <dbReference type="PROSITE" id="PS50112"/>
    </source>
</evidence>
<dbReference type="InterPro" id="IPR011006">
    <property type="entry name" value="CheY-like_superfamily"/>
</dbReference>
<evidence type="ECO:0000256" key="4">
    <source>
        <dbReference type="ARBA" id="ARBA00022475"/>
    </source>
</evidence>
<feature type="domain" description="Response regulatory" evidence="21">
    <location>
        <begin position="1019"/>
        <end position="1139"/>
    </location>
</feature>
<dbReference type="Gene3D" id="3.30.450.40">
    <property type="match status" value="1"/>
</dbReference>
<feature type="domain" description="Histidine kinase" evidence="20">
    <location>
        <begin position="779"/>
        <end position="1000"/>
    </location>
</feature>
<evidence type="ECO:0000256" key="9">
    <source>
        <dbReference type="ARBA" id="ARBA00022777"/>
    </source>
</evidence>
<evidence type="ECO:0000256" key="12">
    <source>
        <dbReference type="ARBA" id="ARBA00023012"/>
    </source>
</evidence>
<dbReference type="SUPFAM" id="SSF52172">
    <property type="entry name" value="CheY-like"/>
    <property type="match status" value="2"/>
</dbReference>
<keyword evidence="9" id="KW-0418">Kinase</keyword>
<evidence type="ECO:0000313" key="26">
    <source>
        <dbReference type="Proteomes" id="UP000295221"/>
    </source>
</evidence>
<feature type="transmembrane region" description="Helical" evidence="19">
    <location>
        <begin position="20"/>
        <end position="39"/>
    </location>
</feature>
<feature type="modified residue" description="4-aspartylphosphate" evidence="17">
    <location>
        <position position="1220"/>
    </location>
</feature>
<dbReference type="SUPFAM" id="SSF55874">
    <property type="entry name" value="ATPase domain of HSP90 chaperone/DNA topoisomerase II/histidine kinase"/>
    <property type="match status" value="1"/>
</dbReference>
<evidence type="ECO:0000256" key="5">
    <source>
        <dbReference type="ARBA" id="ARBA00022553"/>
    </source>
</evidence>
<dbReference type="EC" id="2.7.13.3" evidence="3"/>
<feature type="domain" description="PAS" evidence="22">
    <location>
        <begin position="330"/>
        <end position="400"/>
    </location>
</feature>
<keyword evidence="13 19" id="KW-0472">Membrane</keyword>
<dbReference type="GO" id="GO:0005886">
    <property type="term" value="C:plasma membrane"/>
    <property type="evidence" value="ECO:0007669"/>
    <property type="project" value="UniProtKB-SubCell"/>
</dbReference>
<dbReference type="CDD" id="cd17546">
    <property type="entry name" value="REC_hyHK_CKI1_RcsC-like"/>
    <property type="match status" value="1"/>
</dbReference>
<dbReference type="SMART" id="SM00448">
    <property type="entry name" value="REC"/>
    <property type="match status" value="1"/>
</dbReference>
<evidence type="ECO:0000256" key="7">
    <source>
        <dbReference type="ARBA" id="ARBA00022692"/>
    </source>
</evidence>
<dbReference type="SUPFAM" id="SSF47384">
    <property type="entry name" value="Homodimeric domain of signal transducing histidine kinase"/>
    <property type="match status" value="1"/>
</dbReference>
<dbReference type="SMART" id="SM00387">
    <property type="entry name" value="HATPase_c"/>
    <property type="match status" value="1"/>
</dbReference>
<dbReference type="RefSeq" id="WP_132432737.1">
    <property type="nucleotide sequence ID" value="NZ_SLWK01000002.1"/>
</dbReference>
<keyword evidence="26" id="KW-1185">Reference proteome</keyword>
<dbReference type="GO" id="GO:0000155">
    <property type="term" value="F:phosphorelay sensor kinase activity"/>
    <property type="evidence" value="ECO:0007669"/>
    <property type="project" value="InterPro"/>
</dbReference>
<feature type="domain" description="HPt" evidence="24">
    <location>
        <begin position="1327"/>
        <end position="1423"/>
    </location>
</feature>
<evidence type="ECO:0000259" key="21">
    <source>
        <dbReference type="PROSITE" id="PS50110"/>
    </source>
</evidence>
<evidence type="ECO:0000259" key="20">
    <source>
        <dbReference type="PROSITE" id="PS50109"/>
    </source>
</evidence>
<keyword evidence="5 17" id="KW-0597">Phosphoprotein</keyword>
<dbReference type="InterPro" id="IPR003018">
    <property type="entry name" value="GAF"/>
</dbReference>
<dbReference type="PROSITE" id="PS50112">
    <property type="entry name" value="PAS"/>
    <property type="match status" value="2"/>
</dbReference>
<dbReference type="InterPro" id="IPR029016">
    <property type="entry name" value="GAF-like_dom_sf"/>
</dbReference>
<evidence type="ECO:0000256" key="8">
    <source>
        <dbReference type="ARBA" id="ARBA00022741"/>
    </source>
</evidence>
<dbReference type="SMART" id="SM00086">
    <property type="entry name" value="PAC"/>
    <property type="match status" value="2"/>
</dbReference>
<dbReference type="InterPro" id="IPR000700">
    <property type="entry name" value="PAS-assoc_C"/>
</dbReference>
<dbReference type="OrthoDB" id="9796457at2"/>
<feature type="coiled-coil region" evidence="18">
    <location>
        <begin position="1391"/>
        <end position="1422"/>
    </location>
</feature>
<gene>
    <name evidence="25" type="ORF">EV194_102315</name>
</gene>
<dbReference type="InterPro" id="IPR001789">
    <property type="entry name" value="Sig_transdc_resp-reg_receiver"/>
</dbReference>
<dbReference type="FunFam" id="3.30.565.10:FF:000010">
    <property type="entry name" value="Sensor histidine kinase RcsC"/>
    <property type="match status" value="1"/>
</dbReference>
<feature type="domain" description="PAC" evidence="23">
    <location>
        <begin position="532"/>
        <end position="584"/>
    </location>
</feature>
<dbReference type="Pfam" id="PF01627">
    <property type="entry name" value="Hpt"/>
    <property type="match status" value="1"/>
</dbReference>
<comment type="catalytic activity">
    <reaction evidence="1">
        <text>ATP + protein L-histidine = ADP + protein N-phospho-L-histidine.</text>
        <dbReference type="EC" id="2.7.13.3"/>
    </reaction>
</comment>
<evidence type="ECO:0000259" key="24">
    <source>
        <dbReference type="PROSITE" id="PS50894"/>
    </source>
</evidence>
<proteinExistence type="predicted"/>
<dbReference type="InterPro" id="IPR004358">
    <property type="entry name" value="Sig_transdc_His_kin-like_C"/>
</dbReference>
<dbReference type="SMART" id="SM00091">
    <property type="entry name" value="PAS"/>
    <property type="match status" value="2"/>
</dbReference>
<keyword evidence="11 19" id="KW-1133">Transmembrane helix</keyword>
<feature type="modified residue" description="Phosphohistidine" evidence="16">
    <location>
        <position position="1366"/>
    </location>
</feature>
<evidence type="ECO:0000259" key="23">
    <source>
        <dbReference type="PROSITE" id="PS50113"/>
    </source>
</evidence>
<evidence type="ECO:0000256" key="13">
    <source>
        <dbReference type="ARBA" id="ARBA00023136"/>
    </source>
</evidence>
<dbReference type="PROSITE" id="PS50109">
    <property type="entry name" value="HIS_KIN"/>
    <property type="match status" value="1"/>
</dbReference>
<evidence type="ECO:0000256" key="3">
    <source>
        <dbReference type="ARBA" id="ARBA00012438"/>
    </source>
</evidence>
<dbReference type="CDD" id="cd00130">
    <property type="entry name" value="PAS"/>
    <property type="match status" value="2"/>
</dbReference>
<dbReference type="InterPro" id="IPR036641">
    <property type="entry name" value="HPT_dom_sf"/>
</dbReference>
<dbReference type="PANTHER" id="PTHR45339">
    <property type="entry name" value="HYBRID SIGNAL TRANSDUCTION HISTIDINE KINASE J"/>
    <property type="match status" value="1"/>
</dbReference>
<dbReference type="Proteomes" id="UP000295221">
    <property type="component" value="Unassembled WGS sequence"/>
</dbReference>
<comment type="subcellular location">
    <subcellularLocation>
        <location evidence="2">Cell membrane</location>
        <topology evidence="2">Multi-pass membrane protein</topology>
    </subcellularLocation>
</comment>
<feature type="modified residue" description="4-aspartylphosphate" evidence="17">
    <location>
        <position position="1072"/>
    </location>
</feature>
<reference evidence="25 26" key="1">
    <citation type="submission" date="2019-03" db="EMBL/GenBank/DDBJ databases">
        <title>Genomic Encyclopedia of Type Strains, Phase IV (KMG-IV): sequencing the most valuable type-strain genomes for metagenomic binning, comparative biology and taxonomic classification.</title>
        <authorList>
            <person name="Goeker M."/>
        </authorList>
    </citation>
    <scope>NUCLEOTIDE SEQUENCE [LARGE SCALE GENOMIC DNA]</scope>
    <source>
        <strain evidence="25 26">DSM 24179</strain>
    </source>
</reference>
<dbReference type="InterPro" id="IPR036890">
    <property type="entry name" value="HATPase_C_sf"/>
</dbReference>
<dbReference type="PROSITE" id="PS50110">
    <property type="entry name" value="RESPONSE_REGULATORY"/>
    <property type="match status" value="2"/>
</dbReference>
<dbReference type="InterPro" id="IPR008207">
    <property type="entry name" value="Sig_transdc_His_kin_Hpt_dom"/>
</dbReference>
<dbReference type="PROSITE" id="PS50113">
    <property type="entry name" value="PAC"/>
    <property type="match status" value="2"/>
</dbReference>
<dbReference type="Pfam" id="PF08447">
    <property type="entry name" value="PAS_3"/>
    <property type="match status" value="1"/>
</dbReference>
<evidence type="ECO:0000256" key="18">
    <source>
        <dbReference type="SAM" id="Coils"/>
    </source>
</evidence>
<keyword evidence="6" id="KW-0808">Transferase</keyword>
<comment type="subunit">
    <text evidence="14">At low DSF concentrations, interacts with RpfF.</text>
</comment>
<dbReference type="InterPro" id="IPR005467">
    <property type="entry name" value="His_kinase_dom"/>
</dbReference>
<dbReference type="InterPro" id="IPR035965">
    <property type="entry name" value="PAS-like_dom_sf"/>
</dbReference>
<dbReference type="Pfam" id="PF02518">
    <property type="entry name" value="HATPase_c"/>
    <property type="match status" value="1"/>
</dbReference>
<dbReference type="InterPro" id="IPR001610">
    <property type="entry name" value="PAC"/>
</dbReference>
<dbReference type="Gene3D" id="3.40.50.2300">
    <property type="match status" value="1"/>
</dbReference>
<feature type="transmembrane region" description="Helical" evidence="19">
    <location>
        <begin position="288"/>
        <end position="310"/>
    </location>
</feature>
<feature type="domain" description="PAS" evidence="22">
    <location>
        <begin position="455"/>
        <end position="529"/>
    </location>
</feature>
<name>A0A4R2GPY4_9BACT</name>
<evidence type="ECO:0000256" key="1">
    <source>
        <dbReference type="ARBA" id="ARBA00000085"/>
    </source>
</evidence>
<keyword evidence="4" id="KW-1003">Cell membrane</keyword>
<keyword evidence="10" id="KW-0067">ATP-binding</keyword>
<dbReference type="Pfam" id="PF00512">
    <property type="entry name" value="HisKA"/>
    <property type="match status" value="1"/>
</dbReference>
<dbReference type="EMBL" id="SLWK01000002">
    <property type="protein sequence ID" value="TCO09886.1"/>
    <property type="molecule type" value="Genomic_DNA"/>
</dbReference>
<evidence type="ECO:0000256" key="14">
    <source>
        <dbReference type="ARBA" id="ARBA00064003"/>
    </source>
</evidence>
<dbReference type="SUPFAM" id="SSF55781">
    <property type="entry name" value="GAF domain-like"/>
    <property type="match status" value="1"/>
</dbReference>
<keyword evidence="12" id="KW-0902">Two-component regulatory system</keyword>
<evidence type="ECO:0000256" key="15">
    <source>
        <dbReference type="ARBA" id="ARBA00068150"/>
    </source>
</evidence>
<dbReference type="Pfam" id="PF00072">
    <property type="entry name" value="Response_reg"/>
    <property type="match status" value="1"/>
</dbReference>
<dbReference type="InterPro" id="IPR013656">
    <property type="entry name" value="PAS_4"/>
</dbReference>